<proteinExistence type="predicted"/>
<name>A0A1F8HTV4_9BACT</name>
<organism evidence="1 2">
    <name type="scientific">Candidatus Yanofskybacteria bacterium RIFOXYD1_FULL_42_10</name>
    <dbReference type="NCBI Taxonomy" id="1802718"/>
    <lineage>
        <taxon>Bacteria</taxon>
        <taxon>Candidatus Yanofskyibacteriota</taxon>
    </lineage>
</organism>
<dbReference type="Proteomes" id="UP000178043">
    <property type="component" value="Unassembled WGS sequence"/>
</dbReference>
<evidence type="ECO:0000313" key="2">
    <source>
        <dbReference type="Proteomes" id="UP000178043"/>
    </source>
</evidence>
<evidence type="ECO:0000313" key="1">
    <source>
        <dbReference type="EMBL" id="OGN40450.1"/>
    </source>
</evidence>
<comment type="caution">
    <text evidence="1">The sequence shown here is derived from an EMBL/GenBank/DDBJ whole genome shotgun (WGS) entry which is preliminary data.</text>
</comment>
<sequence length="414" mass="47804">MRFDVKKLEWVDENAKNIFRVVPPYYLLSGNSNSDGVAKKKVIFFGSCFKNLPRDVNLSEYVKITNQCLDFVRRECAGCDLYYKPHPAETDESKSLNLNSFEIEKDKAIGEVFLYKNLDKIKYVFSSHSTISVPAFSFGLNSYVFAKLFKSSFGEFTKKSFEGFLKGMPENYYIFDLNKKLEENKLLFAGEDFLSKQWAGILANHKGTVWFVADDPSLVLSIFAFVKLIRSLAPGRKIGMVIGRHERWDLININDLKANFDELVFLPIVRYTMRPSMLYTAIKTALTIKRFKIKLEDIIFGFGPEAFPINCFASYFKKNLRIGLIPKTVFYLNHNFNPPLNNSDFSIKATRLFFINFMEPFLGLYKTIGRLQRHGDRGGFGIGRYQSPLNEVFDIVYISKYIDETKTPVVDKVW</sequence>
<gene>
    <name evidence="1" type="ORF">A2606_01655</name>
</gene>
<dbReference type="EMBL" id="MGLG01000046">
    <property type="protein sequence ID" value="OGN40450.1"/>
    <property type="molecule type" value="Genomic_DNA"/>
</dbReference>
<accession>A0A1F8HTV4</accession>
<reference evidence="1 2" key="1">
    <citation type="journal article" date="2016" name="Nat. Commun.">
        <title>Thousands of microbial genomes shed light on interconnected biogeochemical processes in an aquifer system.</title>
        <authorList>
            <person name="Anantharaman K."/>
            <person name="Brown C.T."/>
            <person name="Hug L.A."/>
            <person name="Sharon I."/>
            <person name="Castelle C.J."/>
            <person name="Probst A.J."/>
            <person name="Thomas B.C."/>
            <person name="Singh A."/>
            <person name="Wilkins M.J."/>
            <person name="Karaoz U."/>
            <person name="Brodie E.L."/>
            <person name="Williams K.H."/>
            <person name="Hubbard S.S."/>
            <person name="Banfield J.F."/>
        </authorList>
    </citation>
    <scope>NUCLEOTIDE SEQUENCE [LARGE SCALE GENOMIC DNA]</scope>
</reference>
<protein>
    <submittedName>
        <fullName evidence="1">Uncharacterized protein</fullName>
    </submittedName>
</protein>
<dbReference type="AlphaFoldDB" id="A0A1F8HTV4"/>